<dbReference type="Pfam" id="PF12704">
    <property type="entry name" value="MacB_PCD"/>
    <property type="match status" value="1"/>
</dbReference>
<feature type="domain" description="MacB-like periplasmic core" evidence="1">
    <location>
        <begin position="1"/>
        <end position="230"/>
    </location>
</feature>
<reference evidence="2" key="1">
    <citation type="journal article" date="2014" name="Front. Microbiol.">
        <title>High frequency of phylogenetically diverse reductive dehalogenase-homologous genes in deep subseafloor sedimentary metagenomes.</title>
        <authorList>
            <person name="Kawai M."/>
            <person name="Futagami T."/>
            <person name="Toyoda A."/>
            <person name="Takaki Y."/>
            <person name="Nishi S."/>
            <person name="Hori S."/>
            <person name="Arai W."/>
            <person name="Tsubouchi T."/>
            <person name="Morono Y."/>
            <person name="Uchiyama I."/>
            <person name="Ito T."/>
            <person name="Fujiyama A."/>
            <person name="Inagaki F."/>
            <person name="Takami H."/>
        </authorList>
    </citation>
    <scope>NUCLEOTIDE SEQUENCE</scope>
    <source>
        <strain evidence="2">Expedition CK06-06</strain>
    </source>
</reference>
<gene>
    <name evidence="2" type="ORF">S01H1_04860</name>
</gene>
<organism evidence="2">
    <name type="scientific">marine sediment metagenome</name>
    <dbReference type="NCBI Taxonomy" id="412755"/>
    <lineage>
        <taxon>unclassified sequences</taxon>
        <taxon>metagenomes</taxon>
        <taxon>ecological metagenomes</taxon>
    </lineage>
</organism>
<evidence type="ECO:0000313" key="2">
    <source>
        <dbReference type="EMBL" id="GAF69150.1"/>
    </source>
</evidence>
<sequence>MMSIGEGLRTSTDDLVQSTGVDLFIVPKGSDYLFFSVDFLQGTDLTQEIATDLGSDGDTVTPRFKPSRQLYVRTANGDGDLRSLGAQGNGVIPDTLGDISGFSVVEGTYFTQGDDPFRDDPSFKAGIYDPMFFANFTDEIVINKALSDEMGIKAGDKLVLSSSQSFLDTVTLTVVGVYVADFEGTEFRSFHLPLSELQYMLQRFDDPVTEILVDLAGGVDADETKERLENDFDYSTRLT</sequence>
<name>X0SZB1_9ZZZZ</name>
<dbReference type="InterPro" id="IPR025857">
    <property type="entry name" value="MacB_PCD"/>
</dbReference>
<accession>X0SZB1</accession>
<evidence type="ECO:0000259" key="1">
    <source>
        <dbReference type="Pfam" id="PF12704"/>
    </source>
</evidence>
<protein>
    <recommendedName>
        <fullName evidence="1">MacB-like periplasmic core domain-containing protein</fullName>
    </recommendedName>
</protein>
<dbReference type="AlphaFoldDB" id="X0SZB1"/>
<comment type="caution">
    <text evidence="2">The sequence shown here is derived from an EMBL/GenBank/DDBJ whole genome shotgun (WGS) entry which is preliminary data.</text>
</comment>
<proteinExistence type="predicted"/>
<feature type="non-terminal residue" evidence="2">
    <location>
        <position position="239"/>
    </location>
</feature>
<dbReference type="EMBL" id="BARS01002546">
    <property type="protein sequence ID" value="GAF69150.1"/>
    <property type="molecule type" value="Genomic_DNA"/>
</dbReference>